<reference evidence="1 2" key="1">
    <citation type="submission" date="2024-09" db="EMBL/GenBank/DDBJ databases">
        <authorList>
            <person name="Sun Q."/>
            <person name="Mori K."/>
        </authorList>
    </citation>
    <scope>NUCLEOTIDE SEQUENCE [LARGE SCALE GENOMIC DNA]</scope>
    <source>
        <strain evidence="1 2">CGMCC 1.12926</strain>
    </source>
</reference>
<protein>
    <recommendedName>
        <fullName evidence="3">SMI1/KNR4 family protein</fullName>
    </recommendedName>
</protein>
<dbReference type="EMBL" id="JBHLYW010000001">
    <property type="protein sequence ID" value="MFC0075594.1"/>
    <property type="molecule type" value="Genomic_DNA"/>
</dbReference>
<evidence type="ECO:0008006" key="3">
    <source>
        <dbReference type="Google" id="ProtNLM"/>
    </source>
</evidence>
<organism evidence="1 2">
    <name type="scientific">Flavobacterium procerum</name>
    <dbReference type="NCBI Taxonomy" id="1455569"/>
    <lineage>
        <taxon>Bacteria</taxon>
        <taxon>Pseudomonadati</taxon>
        <taxon>Bacteroidota</taxon>
        <taxon>Flavobacteriia</taxon>
        <taxon>Flavobacteriales</taxon>
        <taxon>Flavobacteriaceae</taxon>
        <taxon>Flavobacterium</taxon>
    </lineage>
</organism>
<dbReference type="RefSeq" id="WP_379683741.1">
    <property type="nucleotide sequence ID" value="NZ_JBHLYW010000001.1"/>
</dbReference>
<evidence type="ECO:0000313" key="2">
    <source>
        <dbReference type="Proteomes" id="UP001589734"/>
    </source>
</evidence>
<evidence type="ECO:0000313" key="1">
    <source>
        <dbReference type="EMBL" id="MFC0075594.1"/>
    </source>
</evidence>
<dbReference type="Proteomes" id="UP001589734">
    <property type="component" value="Unassembled WGS sequence"/>
</dbReference>
<proteinExistence type="predicted"/>
<name>A0ABV6BJH6_9FLAO</name>
<sequence length="186" mass="22000">MSELSSLYCKVKITKPQLKKFLSTPLEEPELNKNWLDFWESRKMYSKSVLTQELLRTYNDDTNQEVIDGWIDYPEAMAFSDYNETTDEWHWGMMFFSENYVEMIPMFAFIASLEKYVTESPENQAIIFPFFWGDNGVNAYVYFENGKAVLSPKVQTLEDVASNFVEETKDFLDKKWDQLSKEMDLD</sequence>
<accession>A0ABV6BJH6</accession>
<comment type="caution">
    <text evidence="1">The sequence shown here is derived from an EMBL/GenBank/DDBJ whole genome shotgun (WGS) entry which is preliminary data.</text>
</comment>
<gene>
    <name evidence="1" type="ORF">ACFFLS_00960</name>
</gene>
<keyword evidence="2" id="KW-1185">Reference proteome</keyword>